<keyword evidence="1" id="KW-0808">Transferase</keyword>
<gene>
    <name evidence="1" type="ORF">SAMN04515678_104294</name>
</gene>
<evidence type="ECO:0000313" key="2">
    <source>
        <dbReference type="Proteomes" id="UP000325289"/>
    </source>
</evidence>
<name>A0A1I1WKG1_9RHOB</name>
<accession>A0A1I1WKG1</accession>
<keyword evidence="2" id="KW-1185">Reference proteome</keyword>
<dbReference type="AlphaFoldDB" id="A0A1I1WKG1"/>
<reference evidence="1 2" key="1">
    <citation type="submission" date="2016-10" db="EMBL/GenBank/DDBJ databases">
        <authorList>
            <person name="Varghese N."/>
            <person name="Submissions S."/>
        </authorList>
    </citation>
    <scope>NUCLEOTIDE SEQUENCE [LARGE SCALE GENOMIC DNA]</scope>
    <source>
        <strain evidence="2">YIM D21,KCTC 23444,ACCC 10710</strain>
    </source>
</reference>
<dbReference type="GO" id="GO:0016740">
    <property type="term" value="F:transferase activity"/>
    <property type="evidence" value="ECO:0007669"/>
    <property type="project" value="UniProtKB-KW"/>
</dbReference>
<dbReference type="OrthoDB" id="928930at2"/>
<protein>
    <submittedName>
        <fullName evidence="1">Glycosyl transferase family 2</fullName>
    </submittedName>
</protein>
<dbReference type="EMBL" id="FOMS01000004">
    <property type="protein sequence ID" value="SFD93903.1"/>
    <property type="molecule type" value="Genomic_DNA"/>
</dbReference>
<dbReference type="Pfam" id="PF13704">
    <property type="entry name" value="Glyco_tranf_2_4"/>
    <property type="match status" value="1"/>
</dbReference>
<dbReference type="Proteomes" id="UP000325289">
    <property type="component" value="Unassembled WGS sequence"/>
</dbReference>
<proteinExistence type="predicted"/>
<sequence>MSLSRLRGRASRALQYAAVRRSIRHVAGPRRFELSDTEVATILVGRNVGFFLDRFAEHHRALGADYLVFLDNGSSDDGPERAARMDNTIVATTDANFAQNEAPLRYYAATLFTRGGWRLCVDADERLDYVGADRLALPDLAARLTARGHTGLAAQMLEMAPPGPIRPDHDRDFDAALSDFTRCSLADITSHPYHDPALPFAWFLAQNSAGPEVEIKFGGLRRTLFGEECCLTKHPFFRAGPGIVPQPHPHVTTGIAVADFTALLRHYKFAGGALARDAMLTAEGRVAHTESAQRLARFSSEPALSFDVTTAQDDPGVEGLTEAGFLTASPEARAMLGA</sequence>
<evidence type="ECO:0000313" key="1">
    <source>
        <dbReference type="EMBL" id="SFD93903.1"/>
    </source>
</evidence>
<organism evidence="1 2">
    <name type="scientific">Roseivivax sediminis</name>
    <dbReference type="NCBI Taxonomy" id="936889"/>
    <lineage>
        <taxon>Bacteria</taxon>
        <taxon>Pseudomonadati</taxon>
        <taxon>Pseudomonadota</taxon>
        <taxon>Alphaproteobacteria</taxon>
        <taxon>Rhodobacterales</taxon>
        <taxon>Roseobacteraceae</taxon>
        <taxon>Roseivivax</taxon>
    </lineage>
</organism>
<dbReference type="RefSeq" id="WP_149755521.1">
    <property type="nucleotide sequence ID" value="NZ_FOMS01000004.1"/>
</dbReference>